<protein>
    <submittedName>
        <fullName evidence="4">Uncharacterized protein DUF4190</fullName>
    </submittedName>
</protein>
<keyword evidence="2" id="KW-0472">Membrane</keyword>
<evidence type="ECO:0000313" key="5">
    <source>
        <dbReference type="Proteomes" id="UP000275456"/>
    </source>
</evidence>
<dbReference type="EMBL" id="RKHJ01000001">
    <property type="protein sequence ID" value="ROR65239.1"/>
    <property type="molecule type" value="Genomic_DNA"/>
</dbReference>
<comment type="caution">
    <text evidence="4">The sequence shown here is derived from an EMBL/GenBank/DDBJ whole genome shotgun (WGS) entry which is preliminary data.</text>
</comment>
<keyword evidence="5" id="KW-1185">Reference proteome</keyword>
<dbReference type="AlphaFoldDB" id="A0A3N2AQC7"/>
<feature type="transmembrane region" description="Helical" evidence="2">
    <location>
        <begin position="161"/>
        <end position="184"/>
    </location>
</feature>
<dbReference type="Pfam" id="PF13828">
    <property type="entry name" value="DUF4190"/>
    <property type="match status" value="1"/>
</dbReference>
<name>A0A3N2AQC7_9MICO</name>
<feature type="compositionally biased region" description="Basic and acidic residues" evidence="1">
    <location>
        <begin position="26"/>
        <end position="35"/>
    </location>
</feature>
<dbReference type="RefSeq" id="WP_123696348.1">
    <property type="nucleotide sequence ID" value="NZ_RKHJ01000001.1"/>
</dbReference>
<organism evidence="4 5">
    <name type="scientific">Agrococcus jenensis</name>
    <dbReference type="NCBI Taxonomy" id="46353"/>
    <lineage>
        <taxon>Bacteria</taxon>
        <taxon>Bacillati</taxon>
        <taxon>Actinomycetota</taxon>
        <taxon>Actinomycetes</taxon>
        <taxon>Micrococcales</taxon>
        <taxon>Microbacteriaceae</taxon>
        <taxon>Agrococcus</taxon>
    </lineage>
</organism>
<feature type="domain" description="DUF4190" evidence="3">
    <location>
        <begin position="121"/>
        <end position="181"/>
    </location>
</feature>
<evidence type="ECO:0000256" key="2">
    <source>
        <dbReference type="SAM" id="Phobius"/>
    </source>
</evidence>
<feature type="region of interest" description="Disordered" evidence="1">
    <location>
        <begin position="1"/>
        <end position="81"/>
    </location>
</feature>
<sequence length="200" mass="21475">MQPDPDRFRPRDASPAVQSPPSASAEPKREREPRRPQRYAAPQYGAPQQYNDPRHGSAKARPGPGYAPPQPTARYGQPPLEGRDAPLIHPAAAQASSVTHYGAPVYRTPVYAYAPQPQRGLSITALVLGLCSFVFAWTLVVVPILGIVFGFIALKREPAGRVLAIVGLIASAIGLLFVLLFYLLPLFGVLMAMVLTAGAV</sequence>
<feature type="transmembrane region" description="Helical" evidence="2">
    <location>
        <begin position="125"/>
        <end position="154"/>
    </location>
</feature>
<evidence type="ECO:0000259" key="3">
    <source>
        <dbReference type="Pfam" id="PF13828"/>
    </source>
</evidence>
<keyword evidence="2" id="KW-1133">Transmembrane helix</keyword>
<keyword evidence="2" id="KW-0812">Transmembrane</keyword>
<proteinExistence type="predicted"/>
<evidence type="ECO:0000313" key="4">
    <source>
        <dbReference type="EMBL" id="ROR65239.1"/>
    </source>
</evidence>
<evidence type="ECO:0000256" key="1">
    <source>
        <dbReference type="SAM" id="MobiDB-lite"/>
    </source>
</evidence>
<dbReference type="InterPro" id="IPR025241">
    <property type="entry name" value="DUF4190"/>
</dbReference>
<feature type="compositionally biased region" description="Low complexity" evidence="1">
    <location>
        <begin position="13"/>
        <end position="25"/>
    </location>
</feature>
<gene>
    <name evidence="4" type="ORF">EDD26_0604</name>
</gene>
<dbReference type="Proteomes" id="UP000275456">
    <property type="component" value="Unassembled WGS sequence"/>
</dbReference>
<reference evidence="4 5" key="1">
    <citation type="submission" date="2018-11" db="EMBL/GenBank/DDBJ databases">
        <title>Sequencing the genomes of 1000 actinobacteria strains.</title>
        <authorList>
            <person name="Klenk H.-P."/>
        </authorList>
    </citation>
    <scope>NUCLEOTIDE SEQUENCE [LARGE SCALE GENOMIC DNA]</scope>
    <source>
        <strain evidence="4 5">DSM 9580</strain>
    </source>
</reference>
<feature type="compositionally biased region" description="Basic and acidic residues" evidence="1">
    <location>
        <begin position="1"/>
        <end position="12"/>
    </location>
</feature>
<dbReference type="OrthoDB" id="4794509at2"/>
<accession>A0A3N2AQC7</accession>